<reference evidence="2 3" key="1">
    <citation type="journal article" date="2007" name="Science">
        <title>The Chlamydomonas genome reveals the evolution of key animal and plant functions.</title>
        <authorList>
            <person name="Merchant S.S."/>
            <person name="Prochnik S.E."/>
            <person name="Vallon O."/>
            <person name="Harris E.H."/>
            <person name="Karpowicz S.J."/>
            <person name="Witman G.B."/>
            <person name="Terry A."/>
            <person name="Salamov A."/>
            <person name="Fritz-Laylin L.K."/>
            <person name="Marechal-Drouard L."/>
            <person name="Marshall W.F."/>
            <person name="Qu L.H."/>
            <person name="Nelson D.R."/>
            <person name="Sanderfoot A.A."/>
            <person name="Spalding M.H."/>
            <person name="Kapitonov V.V."/>
            <person name="Ren Q."/>
            <person name="Ferris P."/>
            <person name="Lindquist E."/>
            <person name="Shapiro H."/>
            <person name="Lucas S.M."/>
            <person name="Grimwood J."/>
            <person name="Schmutz J."/>
            <person name="Cardol P."/>
            <person name="Cerutti H."/>
            <person name="Chanfreau G."/>
            <person name="Chen C.L."/>
            <person name="Cognat V."/>
            <person name="Croft M.T."/>
            <person name="Dent R."/>
            <person name="Dutcher S."/>
            <person name="Fernandez E."/>
            <person name="Fukuzawa H."/>
            <person name="Gonzalez-Ballester D."/>
            <person name="Gonzalez-Halphen D."/>
            <person name="Hallmann A."/>
            <person name="Hanikenne M."/>
            <person name="Hippler M."/>
            <person name="Inwood W."/>
            <person name="Jabbari K."/>
            <person name="Kalanon M."/>
            <person name="Kuras R."/>
            <person name="Lefebvre P.A."/>
            <person name="Lemaire S.D."/>
            <person name="Lobanov A.V."/>
            <person name="Lohr M."/>
            <person name="Manuell A."/>
            <person name="Meier I."/>
            <person name="Mets L."/>
            <person name="Mittag M."/>
            <person name="Mittelmeier T."/>
            <person name="Moroney J.V."/>
            <person name="Moseley J."/>
            <person name="Napoli C."/>
            <person name="Nedelcu A.M."/>
            <person name="Niyogi K."/>
            <person name="Novoselov S.V."/>
            <person name="Paulsen I.T."/>
            <person name="Pazour G."/>
            <person name="Purton S."/>
            <person name="Ral J.P."/>
            <person name="Riano-Pachon D.M."/>
            <person name="Riekhof W."/>
            <person name="Rymarquis L."/>
            <person name="Schroda M."/>
            <person name="Stern D."/>
            <person name="Umen J."/>
            <person name="Willows R."/>
            <person name="Wilson N."/>
            <person name="Zimmer S.L."/>
            <person name="Allmer J."/>
            <person name="Balk J."/>
            <person name="Bisova K."/>
            <person name="Chen C.J."/>
            <person name="Elias M."/>
            <person name="Gendler K."/>
            <person name="Hauser C."/>
            <person name="Lamb M.R."/>
            <person name="Ledford H."/>
            <person name="Long J.C."/>
            <person name="Minagawa J."/>
            <person name="Page M.D."/>
            <person name="Pan J."/>
            <person name="Pootakham W."/>
            <person name="Roje S."/>
            <person name="Rose A."/>
            <person name="Stahlberg E."/>
            <person name="Terauchi A.M."/>
            <person name="Yang P."/>
            <person name="Ball S."/>
            <person name="Bowler C."/>
            <person name="Dieckmann C.L."/>
            <person name="Gladyshev V.N."/>
            <person name="Green P."/>
            <person name="Jorgensen R."/>
            <person name="Mayfield S."/>
            <person name="Mueller-Roeber B."/>
            <person name="Rajamani S."/>
            <person name="Sayre R.T."/>
            <person name="Brokstein P."/>
            <person name="Dubchak I."/>
            <person name="Goodstein D."/>
            <person name="Hornick L."/>
            <person name="Huang Y.W."/>
            <person name="Jhaveri J."/>
            <person name="Luo Y."/>
            <person name="Martinez D."/>
            <person name="Ngau W.C."/>
            <person name="Otillar B."/>
            <person name="Poliakov A."/>
            <person name="Porter A."/>
            <person name="Szajkowski L."/>
            <person name="Werner G."/>
            <person name="Zhou K."/>
            <person name="Grigoriev I.V."/>
            <person name="Rokhsar D.S."/>
            <person name="Grossman A.R."/>
        </authorList>
    </citation>
    <scope>NUCLEOTIDE SEQUENCE [LARGE SCALE GENOMIC DNA]</scope>
    <source>
        <strain evidence="3">CC-503</strain>
    </source>
</reference>
<protein>
    <submittedName>
        <fullName evidence="2">Uncharacterized protein</fullName>
    </submittedName>
</protein>
<keyword evidence="3" id="KW-1185">Reference proteome</keyword>
<gene>
    <name evidence="2" type="ORF">CHLRE_13g590200v5</name>
</gene>
<dbReference type="OrthoDB" id="560733at2759"/>
<sequence>MWLTGALSLFGGACTATSFVLQVSASAASYAASLRLSCPAVPSLTDVAASLSYANGTVSLDVTGSLSFLDGAVAVSQLSLSSTSAAAYVAGSCTGSVAGATGSLQFNLTKPTASVPVPKTSLALTIPNINFGTLASSLWATAAGQSLPSVLTSLTLPVVTIQTPDLSLRAYTFSASVPAGAVDIAFDRQGVLAAVLAMKDMTVPSLLSSIGATYPLPSPGSMFSINPISSFRMTSSRSNDTFLRALRGYNATISAGTTFNFGLVLPTLSPGVTYQTNLAARTATGGFPAKFTLQLTSAISMFSNLITLSNVNFEPVSGVGIRSSCTANLLGVTLSGNLSFALSGGRPTLAARVLNVNLTTLVSNARMVGPLPPAMASRLSSLTFPSFSLDSYGPDGKSYFATAAGPAGGPSSLLSLAVDSYGMRYFKLDMGTTCVNLGSALQSLGVTMAVPATSFTLCNLVVTRVPAVTGVANVTLPDNTTLVPSLAASFMISIPELGFSSVSARISTSQAAPSAVQIQLTGALSLFGGACTATSFVLQVSASTASYAASLRLSCPAVPSLTDVAASLSYANGAVSLDVTGSLSFLDGAVAVSQLSLSSTSAAAYVAGSCTGSVAGATGSLQFNLTKPTASVPVPKTSLALTIPNINFGTLASSLWATAAGQSLPSVLMSLTLPVVTIQTPDVFLGAYTFSALVPSGAVDIAFDRQGVLAAVIAMDGMSVPSLLSSIGATYALPSTDSMFTTDGSPSFRMTSSRSTDALLTALRGYSAAISPGTIFNFGLVFPTLSPGTAYLTNVVARTAAGGFPDKFTLQISSPISIFGDLITLSDMNFEAVSGVGIRSSCTANLLGVTLSGNLSFALSGGRPTLAARVLNVNLTTLVSNARMVGPLPPAMASRLSSLTFPSFSLDSYGPDGKSYFATAAGPAGGPSSLLSLAVDSYGMRYFKLDMGTTCVNLGSALQSLGVTMAVPATSFTLCNLVVTRVPAVTGVPDVVLPDATTMAPSFAASFIISIPELGFNNVAARITTSQSTPSTVQIQLTGALSLFGGACTATSFVLQVSASAASYAASLRLSCPAVPSLTDVAASLSYANGAVSLDVTGSLSFLDGAVAVSQLSLSSTSAAAYVAGSCTGSVAGATGSLQFNLTKPTASVPVPKTSLALTIPNINFGTLASSLWATAAGQSLPSVLMSLTLPVVTIQTPDVFLGAYTFSALVPSGAVDIAFDRQGVLAAVIAMDGMSVPSLLSSIGATYALPSTDSMFTTDGSPSFRMTSSRSTDALLTALRGYSAAISPGTIFNFGLVFPTLSPGTAYLTNVVARTAAGGFPDKFTLQISSPISIFGDLITLSDMNFEAVSGVGIRSSCTANLLGVTLSGNLSFALSGGRPTLAARVLDVNLTTLVSNARMVGPLPPAMASRLSSLTFPSFSLDSYGPDGKSYFATAAGPAGGPSSLLSLAVDSYGMRYFKLDMGTTCVNLGSALQSLGVTMAVPATSFTLCNLVVTRVPAVTGVPDVVLPDATTMAPSFAASFIISIPELGFNNVAARIATSQSTPSTVQIQLTGALSLFGGACTATSFVLQVSASAASYAASLRLSCPAVPSLTDVAASLSYANGTMSLDVTGSLSFLDGAVAVSQLSLSSTSAAAYVAGSCTGSVAGATGSLQFNLTKPTASVPVPKTSLALTIPNINFGTLASSLWATAAGQSLPSVLTSLTLPSVTIKTPDLLLRAYTFAASVPAGAVDIAFDRQGVLAAVLAMKDMTVPSLLSSIGATYPLPSPGSMFSINPISSFRMTSSRSNDTFLRALRGYNATISAGTTFNFGLVLPTLSPGVTYQTNLAARTATGGFPAKFTLQLTSAISMFSNLITLSNVNFEAVSGVGIRSSCTANLLGVTLSGNLSFALSGGRPTLAARVLNVNLTTLVSNARMVGPLPPAMASRLSSLTFPSFSLDSYGPDGKSYFATAAGPAGGPSSLLSLAVDSYGMRYFKLDMGTTCVNLGSALQSLGVTMAVPATSFTLCNLVVTRVPAVSGVANVTLPDNTTLLPSLAASFMISIPELGFSSVSARISTSQAAPSAVQIQLTGALSLFGGACTATSFVLQVSASAASYAASLRLSCPAMPSLTDVAASLSYANGAVSLDVTGSLSFLDGAVAVSQLSLSSTSAAAYVAGSCTGSVAGATGSLQFNLTKPTASVPVPKTSLALTIPNINFGTLASSLWATAAGQSLPSVLMSLTLPVVTIQTPDVFLGAYTFSALVPSGAVDIAFDRQGVLAAVIAMDGMSVPSLLSSIGATYALPSTDSMFTTDGSPSFRMTSSRSTDALLTALRGYSAAISPGTIFNFGLVFPTLSPGTAYLTNVVARTAAGGFPDKFTLQISSPISIFGDLITLSDMNFEAVSGVGIRSSCTANLLGVTLSGNLSFALSGGRPTLAARVLDVNLTTLVSNARMVGPLPPAMASRLSSLTFPSFSLDSYGPDGKSYFATAAGPAGGPSSLLSLAADSYGMRYFKLDMGTTCVNLGSALQSLGVTMAVPATSFTLCNLVVTRVPAVTGVPDVVLPDATTMAPSFVASFIISIPELGFNNVAARIATSQSTPSTVQIQLTGALSLFGGACTATSFVLQVSASAASYAASLRLSCPAVPSLTDVAASLSYANGTMSLDVTGSLSFLDGAVAVSQLSLSSTSAAAYVAGSCTGSVAGATGSLQFNLTKPTASVPVPKTSLALTIPNINFGTLASSLWATAAGQSLPSVLTSLTLPSVTIKTPDLLLRAYTFAASVPAGAVDIAFDRQGVLAAVLAMKDMTVPSLLSSIGATYPLPSPGSMFSINPISSFRMTSSRSNDTFLRALRGYNATISAGTTFNFGLVLPTLSPGVTYQTNLAARTATGGFPAKFTLQLTSAISMFSNLITLSNVNFEPVSGVGIRSSCTANLLGVTLSGNLSFALSGGRPTLAARVLNVNLTTLVSNARMVGPLPPAMASRLSSLTFPSFSLDSYGPDGKSYFATAAGPAGGPSSLLSLAVDSYGMRYFKLDMGTTCVNLGSALQSLGVTMAVPATSFTLCNLVVTRVPAVSGVANVTLPDNTTLLPSLAASFMISIPELGFSSVSARISTSQAAPSAVQIQLTGALSLFGGACTATSFVLQVSASAASYAASLRLSCPAVPSLTDVAASLSYANGTMSLDVTGSLSFLDGAVAVSQLSLSSTSAAAYVAGSCTGSVAGATGSLQFNLTKPTASVPVPKTSLALTIPNINFGTLASSLWATAAGQSLPSVLTSLTLPSVTIQTPDISLGAYTFSALVLSGAVDIAFDRQGVLAAVIAMDGMSVPSLLSSIGATYALPSTDSMFTTDGSPSFRMTSSRSTDALLTALRGYSAAISPGTIFNFGLVFPTLSPGTAYLTNVVARTAAGGFPDKFTLQISSPISMFGDLITLSDINFEAVSGVGIRSSCTANLLGVTLSGNLSFALSGGRPTLAARVLDVNLTTLVSNARMVGPLPPAMASRLLSLTFPSFSLDSYGPDGKSYFATAAGPAGGPSSLLSLAVDSYGMRYFKLDMGTTCVNLGSALQSLGVTMAVPATSFTLCNLVVTRVPAVTGTYIRGSCKGYGG</sequence>
<name>A0A2K3D105_CHLRE</name>
<dbReference type="Gramene" id="PNW74220">
    <property type="protein sequence ID" value="PNW74220"/>
    <property type="gene ID" value="CHLRE_13g590200v5"/>
</dbReference>
<organism evidence="2 3">
    <name type="scientific">Chlamydomonas reinhardtii</name>
    <name type="common">Chlamydomonas smithii</name>
    <dbReference type="NCBI Taxonomy" id="3055"/>
    <lineage>
        <taxon>Eukaryota</taxon>
        <taxon>Viridiplantae</taxon>
        <taxon>Chlorophyta</taxon>
        <taxon>core chlorophytes</taxon>
        <taxon>Chlorophyceae</taxon>
        <taxon>CS clade</taxon>
        <taxon>Chlamydomonadales</taxon>
        <taxon>Chlamydomonadaceae</taxon>
        <taxon>Chlamydomonas</taxon>
    </lineage>
</organism>
<dbReference type="KEGG" id="cre:CHLRE_13g590200v5"/>
<evidence type="ECO:0000256" key="1">
    <source>
        <dbReference type="SAM" id="SignalP"/>
    </source>
</evidence>
<evidence type="ECO:0000313" key="3">
    <source>
        <dbReference type="Proteomes" id="UP000006906"/>
    </source>
</evidence>
<dbReference type="Proteomes" id="UP000006906">
    <property type="component" value="Chromosome 13"/>
</dbReference>
<dbReference type="InParanoid" id="A0A2K3D105"/>
<feature type="signal peptide" evidence="1">
    <location>
        <begin position="1"/>
        <end position="18"/>
    </location>
</feature>
<dbReference type="RefSeq" id="XP_042917718.1">
    <property type="nucleotide sequence ID" value="XM_043069743.1"/>
</dbReference>
<proteinExistence type="predicted"/>
<accession>A0A2K3D105</accession>
<keyword evidence="1" id="KW-0732">Signal</keyword>
<dbReference type="EMBL" id="CM008974">
    <property type="protein sequence ID" value="PNW74220.1"/>
    <property type="molecule type" value="Genomic_DNA"/>
</dbReference>
<evidence type="ECO:0000313" key="2">
    <source>
        <dbReference type="EMBL" id="PNW74220.1"/>
    </source>
</evidence>
<dbReference type="GeneID" id="5728441"/>
<feature type="chain" id="PRO_5014363271" evidence="1">
    <location>
        <begin position="19"/>
        <end position="3584"/>
    </location>
</feature>